<accession>A0A8T4CAC4</accession>
<protein>
    <submittedName>
        <fullName evidence="1">Uncharacterized protein</fullName>
    </submittedName>
</protein>
<dbReference type="EMBL" id="VGJJ01000009">
    <property type="protein sequence ID" value="MBM3282085.1"/>
    <property type="molecule type" value="Genomic_DNA"/>
</dbReference>
<sequence>MTNHDSRKLTPQALLEQISPEFSTLTADLNEVMNASKDNPMIIAALLFKLAQERKQTNDLLAKMEQKYDELSFTLKSNASSISTNPTQPENMHSISLLPEQDQKILSFIESKTKANAEDVRAHVGYKNPNAASQRLNALVKTGYLGKIQSGKKVVFVRTNQ</sequence>
<evidence type="ECO:0000313" key="1">
    <source>
        <dbReference type="EMBL" id="MBM3282085.1"/>
    </source>
</evidence>
<reference evidence="1" key="1">
    <citation type="submission" date="2019-03" db="EMBL/GenBank/DDBJ databases">
        <title>Lake Tanganyika Metagenome-Assembled Genomes (MAGs).</title>
        <authorList>
            <person name="Tran P."/>
        </authorList>
    </citation>
    <scope>NUCLEOTIDE SEQUENCE</scope>
    <source>
        <strain evidence="1">M_DeepCast_50m_m2_156</strain>
    </source>
</reference>
<proteinExistence type="predicted"/>
<organism evidence="1 2">
    <name type="scientific">Candidatus Iainarchaeum sp</name>
    <dbReference type="NCBI Taxonomy" id="3101447"/>
    <lineage>
        <taxon>Archaea</taxon>
        <taxon>Candidatus Iainarchaeota</taxon>
        <taxon>Candidatus Iainarchaeia</taxon>
        <taxon>Candidatus Iainarchaeales</taxon>
        <taxon>Candidatus Iainarchaeaceae</taxon>
        <taxon>Candidatus Iainarchaeum</taxon>
    </lineage>
</organism>
<evidence type="ECO:0000313" key="2">
    <source>
        <dbReference type="Proteomes" id="UP000774699"/>
    </source>
</evidence>
<comment type="caution">
    <text evidence="1">The sequence shown here is derived from an EMBL/GenBank/DDBJ whole genome shotgun (WGS) entry which is preliminary data.</text>
</comment>
<name>A0A8T4CAC4_9ARCH</name>
<gene>
    <name evidence="1" type="ORF">FJY86_01950</name>
</gene>
<dbReference type="AlphaFoldDB" id="A0A8T4CAC4"/>
<dbReference type="Proteomes" id="UP000774699">
    <property type="component" value="Unassembled WGS sequence"/>
</dbReference>